<evidence type="ECO:0000313" key="4">
    <source>
        <dbReference type="Proteomes" id="UP001151760"/>
    </source>
</evidence>
<dbReference type="InterPro" id="IPR005162">
    <property type="entry name" value="Retrotrans_gag_dom"/>
</dbReference>
<dbReference type="Proteomes" id="UP001151760">
    <property type="component" value="Unassembled WGS sequence"/>
</dbReference>
<reference evidence="3" key="1">
    <citation type="journal article" date="2022" name="Int. J. Mol. Sci.">
        <title>Draft Genome of Tanacetum Coccineum: Genomic Comparison of Closely Related Tanacetum-Family Plants.</title>
        <authorList>
            <person name="Yamashiro T."/>
            <person name="Shiraishi A."/>
            <person name="Nakayama K."/>
            <person name="Satake H."/>
        </authorList>
    </citation>
    <scope>NUCLEOTIDE SEQUENCE</scope>
</reference>
<evidence type="ECO:0000259" key="2">
    <source>
        <dbReference type="Pfam" id="PF03732"/>
    </source>
</evidence>
<dbReference type="Pfam" id="PF03732">
    <property type="entry name" value="Retrotrans_gag"/>
    <property type="match status" value="1"/>
</dbReference>
<sequence length="430" mass="48297">MQTRSSSKFVGEPSMNPTSTNPKRRNRRRSKKRVEPFALEEVPVVTMADQRTVAELLRAPTEGYAEGIIVPPIPAEHFELKHSLINLITSTLKYKDVPESSIKLMLFPCSIDGPARIWLDKEPSRSILTWDDLVSKCINHFFPPSKTTNLQNEISNFNQKFEETFKIASAVASAVTSAMTAMFKQHQVIPTLASVKADEESCVTCAAAVNYNQGNTRYRPPSVANETRPPGFAQPYEQNNQNRYNQGYNQNRGNSSYQAPNQQTQVTTLSELEKFKKTNEASMQAMRNHIGNLKLELRNEMQATMSNQTNELKNMMASFFQMNTASSSGSGPLPSNTTANPKGELKAITTQSGIVLDGPSVLMPPPFLNPEEDKRAEETLTDRELIEYTIKIPPPLVQKPQAPLQKSYEMQKRDPLHSNIPYPSRMNKEK</sequence>
<feature type="region of interest" description="Disordered" evidence="1">
    <location>
        <begin position="1"/>
        <end position="33"/>
    </location>
</feature>
<feature type="compositionally biased region" description="Basic residues" evidence="1">
    <location>
        <begin position="22"/>
        <end position="32"/>
    </location>
</feature>
<gene>
    <name evidence="3" type="ORF">Tco_0707447</name>
</gene>
<dbReference type="EMBL" id="BQNB010010243">
    <property type="protein sequence ID" value="GJS74606.1"/>
    <property type="molecule type" value="Genomic_DNA"/>
</dbReference>
<feature type="domain" description="Retrotransposon gag" evidence="2">
    <location>
        <begin position="106"/>
        <end position="165"/>
    </location>
</feature>
<evidence type="ECO:0000256" key="1">
    <source>
        <dbReference type="SAM" id="MobiDB-lite"/>
    </source>
</evidence>
<keyword evidence="3" id="KW-0695">RNA-directed DNA polymerase</keyword>
<keyword evidence="3" id="KW-0548">Nucleotidyltransferase</keyword>
<evidence type="ECO:0000313" key="3">
    <source>
        <dbReference type="EMBL" id="GJS74606.1"/>
    </source>
</evidence>
<keyword evidence="3" id="KW-0808">Transferase</keyword>
<accession>A0ABQ4YAB9</accession>
<feature type="compositionally biased region" description="Low complexity" evidence="1">
    <location>
        <begin position="238"/>
        <end position="254"/>
    </location>
</feature>
<organism evidence="3 4">
    <name type="scientific">Tanacetum coccineum</name>
    <dbReference type="NCBI Taxonomy" id="301880"/>
    <lineage>
        <taxon>Eukaryota</taxon>
        <taxon>Viridiplantae</taxon>
        <taxon>Streptophyta</taxon>
        <taxon>Embryophyta</taxon>
        <taxon>Tracheophyta</taxon>
        <taxon>Spermatophyta</taxon>
        <taxon>Magnoliopsida</taxon>
        <taxon>eudicotyledons</taxon>
        <taxon>Gunneridae</taxon>
        <taxon>Pentapetalae</taxon>
        <taxon>asterids</taxon>
        <taxon>campanulids</taxon>
        <taxon>Asterales</taxon>
        <taxon>Asteraceae</taxon>
        <taxon>Asteroideae</taxon>
        <taxon>Anthemideae</taxon>
        <taxon>Anthemidinae</taxon>
        <taxon>Tanacetum</taxon>
    </lineage>
</organism>
<name>A0ABQ4YAB9_9ASTR</name>
<dbReference type="GO" id="GO:0003964">
    <property type="term" value="F:RNA-directed DNA polymerase activity"/>
    <property type="evidence" value="ECO:0007669"/>
    <property type="project" value="UniProtKB-KW"/>
</dbReference>
<reference evidence="3" key="2">
    <citation type="submission" date="2022-01" db="EMBL/GenBank/DDBJ databases">
        <authorList>
            <person name="Yamashiro T."/>
            <person name="Shiraishi A."/>
            <person name="Satake H."/>
            <person name="Nakayama K."/>
        </authorList>
    </citation>
    <scope>NUCLEOTIDE SEQUENCE</scope>
</reference>
<comment type="caution">
    <text evidence="3">The sequence shown here is derived from an EMBL/GenBank/DDBJ whole genome shotgun (WGS) entry which is preliminary data.</text>
</comment>
<feature type="region of interest" description="Disordered" evidence="1">
    <location>
        <begin position="214"/>
        <end position="262"/>
    </location>
</feature>
<protein>
    <submittedName>
        <fullName evidence="3">Reverse transcriptase domain-containing protein</fullName>
    </submittedName>
</protein>
<proteinExistence type="predicted"/>
<keyword evidence="4" id="KW-1185">Reference proteome</keyword>
<feature type="region of interest" description="Disordered" evidence="1">
    <location>
        <begin position="396"/>
        <end position="430"/>
    </location>
</feature>